<dbReference type="GO" id="GO:0003729">
    <property type="term" value="F:mRNA binding"/>
    <property type="evidence" value="ECO:0007669"/>
    <property type="project" value="TreeGrafter"/>
</dbReference>
<dbReference type="OMA" id="YFYARER"/>
<dbReference type="OrthoDB" id="5402477at2759"/>
<dbReference type="GO" id="GO:0000184">
    <property type="term" value="P:nuclear-transcribed mRNA catabolic process, nonsense-mediated decay"/>
    <property type="evidence" value="ECO:0007669"/>
    <property type="project" value="TreeGrafter"/>
</dbReference>
<dbReference type="SUPFAM" id="SSF48371">
    <property type="entry name" value="ARM repeat"/>
    <property type="match status" value="1"/>
</dbReference>
<dbReference type="GO" id="GO:0006406">
    <property type="term" value="P:mRNA export from nucleus"/>
    <property type="evidence" value="ECO:0007669"/>
    <property type="project" value="InterPro"/>
</dbReference>
<evidence type="ECO:0000313" key="1">
    <source>
        <dbReference type="EMBL" id="OLL22271.1"/>
    </source>
</evidence>
<dbReference type="PANTHER" id="PTHR12412">
    <property type="entry name" value="CAP BINDING PROTEIN"/>
    <property type="match status" value="1"/>
</dbReference>
<dbReference type="GO" id="GO:0005634">
    <property type="term" value="C:nucleus"/>
    <property type="evidence" value="ECO:0007669"/>
    <property type="project" value="TreeGrafter"/>
</dbReference>
<dbReference type="InterPro" id="IPR027159">
    <property type="entry name" value="CBP80"/>
</dbReference>
<name>A0A1U7LIB6_NEOID</name>
<dbReference type="AlphaFoldDB" id="A0A1U7LIB6"/>
<dbReference type="GO" id="GO:0000339">
    <property type="term" value="F:RNA cap binding"/>
    <property type="evidence" value="ECO:0007669"/>
    <property type="project" value="InterPro"/>
</dbReference>
<dbReference type="InterPro" id="IPR016024">
    <property type="entry name" value="ARM-type_fold"/>
</dbReference>
<organism evidence="1 2">
    <name type="scientific">Neolecta irregularis (strain DAH-3)</name>
    <dbReference type="NCBI Taxonomy" id="1198029"/>
    <lineage>
        <taxon>Eukaryota</taxon>
        <taxon>Fungi</taxon>
        <taxon>Dikarya</taxon>
        <taxon>Ascomycota</taxon>
        <taxon>Taphrinomycotina</taxon>
        <taxon>Neolectales</taxon>
        <taxon>Neolectaceae</taxon>
        <taxon>Neolecta</taxon>
    </lineage>
</organism>
<dbReference type="STRING" id="1198029.A0A1U7LIB6"/>
<dbReference type="Gene3D" id="1.25.40.180">
    <property type="match status" value="1"/>
</dbReference>
<dbReference type="Proteomes" id="UP000186594">
    <property type="component" value="Unassembled WGS sequence"/>
</dbReference>
<dbReference type="EMBL" id="LXFE01003563">
    <property type="protein sequence ID" value="OLL22271.1"/>
    <property type="molecule type" value="Genomic_DNA"/>
</dbReference>
<accession>A0A1U7LIB6</accession>
<reference evidence="1 2" key="1">
    <citation type="submission" date="2016-04" db="EMBL/GenBank/DDBJ databases">
        <title>Evolutionary innovation and constraint leading to complex multicellularity in the Ascomycota.</title>
        <authorList>
            <person name="Cisse O."/>
            <person name="Nguyen A."/>
            <person name="Hewitt D.A."/>
            <person name="Jedd G."/>
            <person name="Stajich J.E."/>
        </authorList>
    </citation>
    <scope>NUCLEOTIDE SEQUENCE [LARGE SCALE GENOMIC DNA]</scope>
    <source>
        <strain evidence="1 2">DAH-3</strain>
    </source>
</reference>
<gene>
    <name evidence="1" type="ORF">NEOLI_003012</name>
</gene>
<dbReference type="GO" id="GO:0005846">
    <property type="term" value="C:nuclear cap binding complex"/>
    <property type="evidence" value="ECO:0007669"/>
    <property type="project" value="InterPro"/>
</dbReference>
<comment type="caution">
    <text evidence="1">The sequence shown here is derived from an EMBL/GenBank/DDBJ whole genome shotgun (WGS) entry which is preliminary data.</text>
</comment>
<keyword evidence="2" id="KW-1185">Reference proteome</keyword>
<sequence length="291" mass="32632">MFSPKLASFARKLSFGGETICVGSRKNITRTSSFEKNRWVNIVPQENAIEANNDDDGRDRDSYRRPRISHAEETLKRIKRDFMCIADPRNKVRLDDDIAYVAKALAGDFSQNDIKAGFLSHLRSCVLEHPYKTPHFAAVIALANSREESIGKEILEYLIIATQAYLEQGQWRNVKLMLRFLACLSCMIEGEGIIEILEGLVSAVESSTTDGYADELSRIVLLTLPFIVVESADISLKGMLDGIVDRLGPYLNKRTVDLRLITLYDASSAPYEQIDANPRTALEADPESQKI</sequence>
<protein>
    <submittedName>
        <fullName evidence="1">Nuclear cap-binding protein subunit 1</fullName>
    </submittedName>
</protein>
<proteinExistence type="predicted"/>
<dbReference type="PANTHER" id="PTHR12412:SF2">
    <property type="entry name" value="NUCLEAR CAP-BINDING PROTEIN SUBUNIT 1"/>
    <property type="match status" value="1"/>
</dbReference>
<evidence type="ECO:0000313" key="2">
    <source>
        <dbReference type="Proteomes" id="UP000186594"/>
    </source>
</evidence>